<keyword evidence="1" id="KW-1133">Transmembrane helix</keyword>
<evidence type="ECO:0000313" key="3">
    <source>
        <dbReference type="EMBL" id="KAL2539382.1"/>
    </source>
</evidence>
<feature type="chain" id="PRO_5044751503" evidence="2">
    <location>
        <begin position="24"/>
        <end position="108"/>
    </location>
</feature>
<reference evidence="4" key="1">
    <citation type="submission" date="2024-07" db="EMBL/GenBank/DDBJ databases">
        <title>Two chromosome-level genome assemblies of Korean endemic species Abeliophyllum distichum and Forsythia ovata (Oleaceae).</title>
        <authorList>
            <person name="Jang H."/>
        </authorList>
    </citation>
    <scope>NUCLEOTIDE SEQUENCE [LARGE SCALE GENOMIC DNA]</scope>
</reference>
<evidence type="ECO:0000256" key="2">
    <source>
        <dbReference type="SAM" id="SignalP"/>
    </source>
</evidence>
<protein>
    <submittedName>
        <fullName evidence="3">Uncharacterized protein</fullName>
    </submittedName>
</protein>
<proteinExistence type="predicted"/>
<keyword evidence="1" id="KW-0812">Transmembrane</keyword>
<keyword evidence="1" id="KW-0472">Membrane</keyword>
<evidence type="ECO:0000313" key="4">
    <source>
        <dbReference type="Proteomes" id="UP001604336"/>
    </source>
</evidence>
<organism evidence="3 4">
    <name type="scientific">Abeliophyllum distichum</name>
    <dbReference type="NCBI Taxonomy" id="126358"/>
    <lineage>
        <taxon>Eukaryota</taxon>
        <taxon>Viridiplantae</taxon>
        <taxon>Streptophyta</taxon>
        <taxon>Embryophyta</taxon>
        <taxon>Tracheophyta</taxon>
        <taxon>Spermatophyta</taxon>
        <taxon>Magnoliopsida</taxon>
        <taxon>eudicotyledons</taxon>
        <taxon>Gunneridae</taxon>
        <taxon>Pentapetalae</taxon>
        <taxon>asterids</taxon>
        <taxon>lamiids</taxon>
        <taxon>Lamiales</taxon>
        <taxon>Oleaceae</taxon>
        <taxon>Forsythieae</taxon>
        <taxon>Abeliophyllum</taxon>
    </lineage>
</organism>
<keyword evidence="4" id="KW-1185">Reference proteome</keyword>
<accession>A0ABD1VPU9</accession>
<name>A0ABD1VPU9_9LAMI</name>
<sequence>MKKSYLACIFILFSAQLLLSSLALEYSQKLQQENHSTSRKFNYHAETHVKEFVAKHDIIWTEKGQKGKGSYGGANVVHRRPQRNEASLLYRPSLIMFTMFFWLTIVFA</sequence>
<gene>
    <name evidence="3" type="ORF">Adt_00360</name>
</gene>
<keyword evidence="2" id="KW-0732">Signal</keyword>
<evidence type="ECO:0000256" key="1">
    <source>
        <dbReference type="SAM" id="Phobius"/>
    </source>
</evidence>
<dbReference type="EMBL" id="JBFOLK010000001">
    <property type="protein sequence ID" value="KAL2539382.1"/>
    <property type="molecule type" value="Genomic_DNA"/>
</dbReference>
<dbReference type="Proteomes" id="UP001604336">
    <property type="component" value="Unassembled WGS sequence"/>
</dbReference>
<feature type="signal peptide" evidence="2">
    <location>
        <begin position="1"/>
        <end position="23"/>
    </location>
</feature>
<dbReference type="AlphaFoldDB" id="A0ABD1VPU9"/>
<comment type="caution">
    <text evidence="3">The sequence shown here is derived from an EMBL/GenBank/DDBJ whole genome shotgun (WGS) entry which is preliminary data.</text>
</comment>
<feature type="transmembrane region" description="Helical" evidence="1">
    <location>
        <begin position="88"/>
        <end position="107"/>
    </location>
</feature>